<proteinExistence type="predicted"/>
<dbReference type="EnsemblPlants" id="OGLUM08G12790.1">
    <property type="protein sequence ID" value="OGLUM08G12790.1"/>
    <property type="gene ID" value="OGLUM08G12790"/>
</dbReference>
<dbReference type="EnsemblPlants" id="OGLUM08G12790.2">
    <property type="protein sequence ID" value="OGLUM08G12790.2"/>
    <property type="gene ID" value="OGLUM08G12790"/>
</dbReference>
<name>A0A0E0AUF9_9ORYZ</name>
<dbReference type="HOGENOM" id="CLU_2546321_0_0_1"/>
<protein>
    <submittedName>
        <fullName evidence="2">Uncharacterized protein</fullName>
    </submittedName>
</protein>
<evidence type="ECO:0000313" key="3">
    <source>
        <dbReference type="Proteomes" id="UP000026961"/>
    </source>
</evidence>
<dbReference type="AlphaFoldDB" id="A0A0E0AUF9"/>
<keyword evidence="3" id="KW-1185">Reference proteome</keyword>
<evidence type="ECO:0000256" key="1">
    <source>
        <dbReference type="SAM" id="MobiDB-lite"/>
    </source>
</evidence>
<feature type="region of interest" description="Disordered" evidence="1">
    <location>
        <begin position="64"/>
        <end position="83"/>
    </location>
</feature>
<accession>A0A0E0AUF9</accession>
<organism evidence="2">
    <name type="scientific">Oryza glumipatula</name>
    <dbReference type="NCBI Taxonomy" id="40148"/>
    <lineage>
        <taxon>Eukaryota</taxon>
        <taxon>Viridiplantae</taxon>
        <taxon>Streptophyta</taxon>
        <taxon>Embryophyta</taxon>
        <taxon>Tracheophyta</taxon>
        <taxon>Spermatophyta</taxon>
        <taxon>Magnoliopsida</taxon>
        <taxon>Liliopsida</taxon>
        <taxon>Poales</taxon>
        <taxon>Poaceae</taxon>
        <taxon>BOP clade</taxon>
        <taxon>Oryzoideae</taxon>
        <taxon>Oryzeae</taxon>
        <taxon>Oryzinae</taxon>
        <taxon>Oryza</taxon>
    </lineage>
</organism>
<dbReference type="Proteomes" id="UP000026961">
    <property type="component" value="Chromosome 8"/>
</dbReference>
<dbReference type="Gramene" id="OGLUM08G12790.2">
    <property type="protein sequence ID" value="OGLUM08G12790.2"/>
    <property type="gene ID" value="OGLUM08G12790"/>
</dbReference>
<reference evidence="2" key="1">
    <citation type="submission" date="2015-04" db="UniProtKB">
        <authorList>
            <consortium name="EnsemblPlants"/>
        </authorList>
    </citation>
    <scope>IDENTIFICATION</scope>
</reference>
<dbReference type="Gramene" id="OGLUM08G12790.1">
    <property type="protein sequence ID" value="OGLUM08G12790.1"/>
    <property type="gene ID" value="OGLUM08G12790"/>
</dbReference>
<evidence type="ECO:0000313" key="2">
    <source>
        <dbReference type="EnsemblPlants" id="OGLUM08G12790.2"/>
    </source>
</evidence>
<sequence>MAGFFVAWAFPPPPGGPSILGGSICTRAFAKVQKEHKVNVFVATKEMKRTEAVLLAYSLARGRDGDGTRASFPLETSGGRGWS</sequence>
<reference evidence="2" key="2">
    <citation type="submission" date="2018-05" db="EMBL/GenBank/DDBJ databases">
        <title>OgluRS3 (Oryza glumaepatula Reference Sequence Version 3).</title>
        <authorList>
            <person name="Zhang J."/>
            <person name="Kudrna D."/>
            <person name="Lee S."/>
            <person name="Talag J."/>
            <person name="Welchert J."/>
            <person name="Wing R.A."/>
        </authorList>
    </citation>
    <scope>NUCLEOTIDE SEQUENCE [LARGE SCALE GENOMIC DNA]</scope>
</reference>